<keyword evidence="2" id="KW-0812">Transmembrane</keyword>
<keyword evidence="5" id="KW-1185">Reference proteome</keyword>
<feature type="region of interest" description="Disordered" evidence="1">
    <location>
        <begin position="456"/>
        <end position="492"/>
    </location>
</feature>
<feature type="region of interest" description="Disordered" evidence="1">
    <location>
        <begin position="653"/>
        <end position="701"/>
    </location>
</feature>
<accession>A0AA36I132</accession>
<name>A0AA36I132_9DINO</name>
<protein>
    <submittedName>
        <fullName evidence="4">Uncharacterized protein</fullName>
    </submittedName>
</protein>
<dbReference type="EMBL" id="CAUJNA010000595">
    <property type="protein sequence ID" value="CAJ1379076.1"/>
    <property type="molecule type" value="Genomic_DNA"/>
</dbReference>
<evidence type="ECO:0000313" key="4">
    <source>
        <dbReference type="EMBL" id="CAJ1379076.1"/>
    </source>
</evidence>
<feature type="region of interest" description="Disordered" evidence="1">
    <location>
        <begin position="744"/>
        <end position="776"/>
    </location>
</feature>
<evidence type="ECO:0000313" key="5">
    <source>
        <dbReference type="Proteomes" id="UP001178507"/>
    </source>
</evidence>
<keyword evidence="2" id="KW-0472">Membrane</keyword>
<feature type="compositionally biased region" description="Polar residues" evidence="1">
    <location>
        <begin position="749"/>
        <end position="765"/>
    </location>
</feature>
<dbReference type="Proteomes" id="UP001178507">
    <property type="component" value="Unassembled WGS sequence"/>
</dbReference>
<dbReference type="AlphaFoldDB" id="A0AA36I132"/>
<feature type="transmembrane region" description="Helical" evidence="2">
    <location>
        <begin position="594"/>
        <end position="616"/>
    </location>
</feature>
<keyword evidence="2" id="KW-1133">Transmembrane helix</keyword>
<evidence type="ECO:0000256" key="1">
    <source>
        <dbReference type="SAM" id="MobiDB-lite"/>
    </source>
</evidence>
<comment type="caution">
    <text evidence="4">The sequence shown here is derived from an EMBL/GenBank/DDBJ whole genome shotgun (WGS) entry which is preliminary data.</text>
</comment>
<feature type="compositionally biased region" description="Basic and acidic residues" evidence="1">
    <location>
        <begin position="656"/>
        <end position="670"/>
    </location>
</feature>
<gene>
    <name evidence="4" type="ORF">EVOR1521_LOCUS7429</name>
</gene>
<proteinExistence type="predicted"/>
<evidence type="ECO:0000256" key="3">
    <source>
        <dbReference type="SAM" id="SignalP"/>
    </source>
</evidence>
<feature type="non-terminal residue" evidence="4">
    <location>
        <position position="1"/>
    </location>
</feature>
<feature type="compositionally biased region" description="Low complexity" evidence="1">
    <location>
        <begin position="477"/>
        <end position="492"/>
    </location>
</feature>
<sequence>MMRVNELQLRCVGRAVLLFVFFPLAASSEIDTWVIWTDFNGADFFWTSSSCSTMALPDSGVVGNEAPPPPSNGGISDMLFFHDTHELVWLEGGMLVRSWMDKTGRQELSRLPGDATSAELQNRSGTGPNLAEDGALAWTQQGLVAMIFFASNLTQKLWVANLSSVPPRLPSHLGPWLEVPGLTKGPLVASNGVVYWGDGASFRSWSAQDALNAAAGLPSSGSEVLAQLGSGSSGWGELRAAAPAHGGGMFWVRNKSHSQLQLELVKDVTQLFAGPEANFISGNVETLHTLLEGDEVSALAVPPAPSAGLPFMGNVTRLFQQVYWSVAGPDMQARIDHLDLGTGEVSTLVYAAGLERRGSLPARPSALSLYPMPDICVNVGCLYLRVWDDCSSCTDDQCDTCFLDTQDWVVKQWYPKHGLFTNCIWLWPADQAAWFVRSEVQKAKEDGRLPEDFVAQELPPDGEATPPGTLPPPPAPVTSTVPATTTSTQTTTTTKTSTVTFTSTSTTTTVTNPCLAVDPPGEMMQGWCRSMVQSWCVSTTQVHSELYGQDVNDTLLAPLRLRRECGAYAWTFQELCRPNDVVGADCASCVHPMLWTYAALAAGLALLVAIVLPYLWCVARRRKRSASVSDLGSGKPDEDGSCLADFVRCRKRRGDRHGTDGPESRGRPDEDGPADCVRRRKTSVSDFSDRRGSEPGMAGAGRLDEDGCLSNCVRCRCRRKVVKEIPMSKVQPEDLPELLQAWEVDTGTPPDTSMSNNSPRPSTDAQSKDDAQSAQSIQQILKGTWQPGLSSSGAAAAAGRLTDAMRKFMNPRAREEDKWRILNDVEDILRTLGSALPAAPRGAAWAWHARQTARLHRSNALLAARQEATSMTEDFRED</sequence>
<reference evidence="4" key="1">
    <citation type="submission" date="2023-08" db="EMBL/GenBank/DDBJ databases">
        <authorList>
            <person name="Chen Y."/>
            <person name="Shah S."/>
            <person name="Dougan E. K."/>
            <person name="Thang M."/>
            <person name="Chan C."/>
        </authorList>
    </citation>
    <scope>NUCLEOTIDE SEQUENCE</scope>
</reference>
<feature type="chain" id="PRO_5041206234" evidence="3">
    <location>
        <begin position="28"/>
        <end position="878"/>
    </location>
</feature>
<keyword evidence="3" id="KW-0732">Signal</keyword>
<feature type="signal peptide" evidence="3">
    <location>
        <begin position="1"/>
        <end position="27"/>
    </location>
</feature>
<evidence type="ECO:0000256" key="2">
    <source>
        <dbReference type="SAM" id="Phobius"/>
    </source>
</evidence>
<organism evidence="4 5">
    <name type="scientific">Effrenium voratum</name>
    <dbReference type="NCBI Taxonomy" id="2562239"/>
    <lineage>
        <taxon>Eukaryota</taxon>
        <taxon>Sar</taxon>
        <taxon>Alveolata</taxon>
        <taxon>Dinophyceae</taxon>
        <taxon>Suessiales</taxon>
        <taxon>Symbiodiniaceae</taxon>
        <taxon>Effrenium</taxon>
    </lineage>
</organism>